<evidence type="ECO:0000313" key="1">
    <source>
        <dbReference type="EMBL" id="KAK3700393.1"/>
    </source>
</evidence>
<name>A0ACC3MP63_9PEZI</name>
<reference evidence="1" key="1">
    <citation type="submission" date="2023-07" db="EMBL/GenBank/DDBJ databases">
        <title>Black Yeasts Isolated from many extreme environments.</title>
        <authorList>
            <person name="Coleine C."/>
            <person name="Stajich J.E."/>
            <person name="Selbmann L."/>
        </authorList>
    </citation>
    <scope>NUCLEOTIDE SEQUENCE</scope>
    <source>
        <strain evidence="1">CCFEE 5714</strain>
    </source>
</reference>
<dbReference type="EMBL" id="JAUTXU010000186">
    <property type="protein sequence ID" value="KAK3700393.1"/>
    <property type="molecule type" value="Genomic_DNA"/>
</dbReference>
<dbReference type="Proteomes" id="UP001281147">
    <property type="component" value="Unassembled WGS sequence"/>
</dbReference>
<evidence type="ECO:0000313" key="2">
    <source>
        <dbReference type="Proteomes" id="UP001281147"/>
    </source>
</evidence>
<gene>
    <name evidence="1" type="ORF">LTR37_016004</name>
</gene>
<keyword evidence="2" id="KW-1185">Reference proteome</keyword>
<organism evidence="1 2">
    <name type="scientific">Vermiconidia calcicola</name>
    <dbReference type="NCBI Taxonomy" id="1690605"/>
    <lineage>
        <taxon>Eukaryota</taxon>
        <taxon>Fungi</taxon>
        <taxon>Dikarya</taxon>
        <taxon>Ascomycota</taxon>
        <taxon>Pezizomycotina</taxon>
        <taxon>Dothideomycetes</taxon>
        <taxon>Dothideomycetidae</taxon>
        <taxon>Mycosphaerellales</taxon>
        <taxon>Extremaceae</taxon>
        <taxon>Vermiconidia</taxon>
    </lineage>
</organism>
<sequence>MARTITTARKSTGGPAPRKQLAAANFRGSAETQPLPAGTPTTRQSKAGQKRQHDNVEPTARKQTRSSYSSVITMIVGEEQESFLVHEDIIRARSKFIDPAAFKIYLESLYANDADLATIATTYVDELVPVPERHEDEDSAAHNAGHSLCKLWVLGDYLADTKFKNDVLKSMHQGAAIEGNVEIPVAAWTFTNANAPANSSLSKLVTDLMLPDMTVERLAKHAAVFSAECLMSWLKSCIGEFGQAIGVSEGEIEDYLEE</sequence>
<protein>
    <submittedName>
        <fullName evidence="1">Uncharacterized protein</fullName>
    </submittedName>
</protein>
<comment type="caution">
    <text evidence="1">The sequence shown here is derived from an EMBL/GenBank/DDBJ whole genome shotgun (WGS) entry which is preliminary data.</text>
</comment>
<proteinExistence type="predicted"/>
<accession>A0ACC3MP63</accession>